<keyword evidence="6" id="KW-0175">Coiled coil</keyword>
<dbReference type="CDD" id="cd14686">
    <property type="entry name" value="bZIP"/>
    <property type="match status" value="1"/>
</dbReference>
<evidence type="ECO:0000259" key="8">
    <source>
        <dbReference type="PROSITE" id="PS50157"/>
    </source>
</evidence>
<dbReference type="AlphaFoldDB" id="A0AAV1LDH6"/>
<evidence type="ECO:0000313" key="10">
    <source>
        <dbReference type="Proteomes" id="UP001314205"/>
    </source>
</evidence>
<dbReference type="GO" id="GO:0005634">
    <property type="term" value="C:nucleus"/>
    <property type="evidence" value="ECO:0007669"/>
    <property type="project" value="UniProtKB-SubCell"/>
</dbReference>
<dbReference type="PANTHER" id="PTHR19304">
    <property type="entry name" value="CYCLIC-AMP RESPONSE ELEMENT BINDING PROTEIN"/>
    <property type="match status" value="1"/>
</dbReference>
<dbReference type="Gene3D" id="3.30.160.60">
    <property type="entry name" value="Classic Zinc Finger"/>
    <property type="match status" value="1"/>
</dbReference>
<dbReference type="PROSITE" id="PS50157">
    <property type="entry name" value="ZINC_FINGER_C2H2_2"/>
    <property type="match status" value="1"/>
</dbReference>
<keyword evidence="3" id="KW-0804">Transcription</keyword>
<evidence type="ECO:0000256" key="5">
    <source>
        <dbReference type="PROSITE-ProRule" id="PRU00042"/>
    </source>
</evidence>
<feature type="domain" description="C2H2-type" evidence="8">
    <location>
        <begin position="7"/>
        <end position="31"/>
    </location>
</feature>
<dbReference type="EMBL" id="CAVLGL010000088">
    <property type="protein sequence ID" value="CAK1593106.1"/>
    <property type="molecule type" value="Genomic_DNA"/>
</dbReference>
<dbReference type="PROSITE" id="PS00028">
    <property type="entry name" value="ZINC_FINGER_C2H2_1"/>
    <property type="match status" value="1"/>
</dbReference>
<accession>A0AAV1LDH6</accession>
<gene>
    <name evidence="9" type="ORF">PARMNEM_LOCUS12944</name>
</gene>
<feature type="compositionally biased region" description="Polar residues" evidence="7">
    <location>
        <begin position="527"/>
        <end position="536"/>
    </location>
</feature>
<comment type="caution">
    <text evidence="9">The sequence shown here is derived from an EMBL/GenBank/DDBJ whole genome shotgun (WGS) entry which is preliminary data.</text>
</comment>
<sequence>MEPEKPFACSMPDCGMTFTNEDHLHVHTKKHDMVLQLGLEQKAAFVADQTPTPTRFIRNCEEVGLFQDLQNVNPFDEGFKRAMETKHGISSLEGANVATTSDDVLHTPHLVFPIIDSGDCALFSTTNNQRNITISRSSSDESGAVKEYETTTISKLTNEVTTISRVVGKQDVLDRVTTTDDVSIVRHEETARNKDGVNETSVSYTNNIIKIHSNVEIRKDGSVVNIENSKNTQVPVTMISYTDSVIKDATNVVSKDVLLTDTNKLHVTQGKIPPIMSQKSLDFVVDSLTSDACHTESTVDKDKEQLHKTLKRNYDNANKTGASVLDKPKPGVNNIKKELNGKSKEINIKDLKDNDYEVIIKLPNGKHVRMKAVEEDATPEKTVQTDTKEKLKKVLTNKVKDTSHFKSPTFQRLSSIQNAQTVQNILPISTGTLIPVTIISPVNTILQQSPMAKISVVPINTVKLKKPDNYKAVKRKPRKDSNNKTKQHIIINNKNSEINKSEANTETTSRESQNNSILTDDDCVIIENNNNTQTPGRGSPSKHYLESRSAASRRYRERLKETMRRQSEENRQLRESNKRLTAEKAELKLIITEHLKKCPIGDDLREIQQRLKNTSAV</sequence>
<keyword evidence="5" id="KW-0479">Metal-binding</keyword>
<organism evidence="9 10">
    <name type="scientific">Parnassius mnemosyne</name>
    <name type="common">clouded apollo</name>
    <dbReference type="NCBI Taxonomy" id="213953"/>
    <lineage>
        <taxon>Eukaryota</taxon>
        <taxon>Metazoa</taxon>
        <taxon>Ecdysozoa</taxon>
        <taxon>Arthropoda</taxon>
        <taxon>Hexapoda</taxon>
        <taxon>Insecta</taxon>
        <taxon>Pterygota</taxon>
        <taxon>Neoptera</taxon>
        <taxon>Endopterygota</taxon>
        <taxon>Lepidoptera</taxon>
        <taxon>Glossata</taxon>
        <taxon>Ditrysia</taxon>
        <taxon>Papilionoidea</taxon>
        <taxon>Papilionidae</taxon>
        <taxon>Parnassiinae</taxon>
        <taxon>Parnassini</taxon>
        <taxon>Parnassius</taxon>
        <taxon>Driopa</taxon>
    </lineage>
</organism>
<feature type="region of interest" description="Disordered" evidence="7">
    <location>
        <begin position="469"/>
        <end position="553"/>
    </location>
</feature>
<feature type="coiled-coil region" evidence="6">
    <location>
        <begin position="556"/>
        <end position="597"/>
    </location>
</feature>
<evidence type="ECO:0000256" key="2">
    <source>
        <dbReference type="ARBA" id="ARBA00023015"/>
    </source>
</evidence>
<dbReference type="GO" id="GO:0008270">
    <property type="term" value="F:zinc ion binding"/>
    <property type="evidence" value="ECO:0007669"/>
    <property type="project" value="UniProtKB-KW"/>
</dbReference>
<evidence type="ECO:0000256" key="6">
    <source>
        <dbReference type="SAM" id="Coils"/>
    </source>
</evidence>
<dbReference type="InterPro" id="IPR036236">
    <property type="entry name" value="Znf_C2H2_sf"/>
</dbReference>
<reference evidence="9 10" key="1">
    <citation type="submission" date="2023-11" db="EMBL/GenBank/DDBJ databases">
        <authorList>
            <person name="Hedman E."/>
            <person name="Englund M."/>
            <person name="Stromberg M."/>
            <person name="Nyberg Akerstrom W."/>
            <person name="Nylinder S."/>
            <person name="Jareborg N."/>
            <person name="Kallberg Y."/>
            <person name="Kronander E."/>
        </authorList>
    </citation>
    <scope>NUCLEOTIDE SEQUENCE [LARGE SCALE GENOMIC DNA]</scope>
</reference>
<dbReference type="SMART" id="SM00355">
    <property type="entry name" value="ZnF_C2H2"/>
    <property type="match status" value="1"/>
</dbReference>
<evidence type="ECO:0000256" key="3">
    <source>
        <dbReference type="ARBA" id="ARBA00023163"/>
    </source>
</evidence>
<feature type="compositionally biased region" description="Low complexity" evidence="7">
    <location>
        <begin position="489"/>
        <end position="502"/>
    </location>
</feature>
<proteinExistence type="predicted"/>
<name>A0AAV1LDH6_9NEOP</name>
<keyword evidence="5" id="KW-0862">Zinc</keyword>
<evidence type="ECO:0000256" key="1">
    <source>
        <dbReference type="ARBA" id="ARBA00004123"/>
    </source>
</evidence>
<feature type="compositionally biased region" description="Polar residues" evidence="7">
    <location>
        <begin position="504"/>
        <end position="518"/>
    </location>
</feature>
<evidence type="ECO:0000256" key="7">
    <source>
        <dbReference type="SAM" id="MobiDB-lite"/>
    </source>
</evidence>
<protein>
    <recommendedName>
        <fullName evidence="8">C2H2-type domain-containing protein</fullName>
    </recommendedName>
</protein>
<feature type="region of interest" description="Disordered" evidence="7">
    <location>
        <begin position="317"/>
        <end position="336"/>
    </location>
</feature>
<dbReference type="SUPFAM" id="SSF57667">
    <property type="entry name" value="beta-beta-alpha zinc fingers"/>
    <property type="match status" value="1"/>
</dbReference>
<evidence type="ECO:0000313" key="9">
    <source>
        <dbReference type="EMBL" id="CAK1593106.1"/>
    </source>
</evidence>
<keyword evidence="2" id="KW-0805">Transcription regulation</keyword>
<keyword evidence="5" id="KW-0863">Zinc-finger</keyword>
<keyword evidence="10" id="KW-1185">Reference proteome</keyword>
<evidence type="ECO:0000256" key="4">
    <source>
        <dbReference type="ARBA" id="ARBA00023242"/>
    </source>
</evidence>
<dbReference type="InterPro" id="IPR013087">
    <property type="entry name" value="Znf_C2H2_type"/>
</dbReference>
<keyword evidence="4" id="KW-0539">Nucleus</keyword>
<comment type="subcellular location">
    <subcellularLocation>
        <location evidence="1">Nucleus</location>
    </subcellularLocation>
</comment>
<dbReference type="InterPro" id="IPR051027">
    <property type="entry name" value="bZIP_transcription_factors"/>
</dbReference>
<dbReference type="Proteomes" id="UP001314205">
    <property type="component" value="Unassembled WGS sequence"/>
</dbReference>